<name>A0A223VAC9_9FLAO</name>
<dbReference type="Pfam" id="PF00271">
    <property type="entry name" value="Helicase_C"/>
    <property type="match status" value="1"/>
</dbReference>
<dbReference type="InterPro" id="IPR014001">
    <property type="entry name" value="Helicase_ATP-bd"/>
</dbReference>
<dbReference type="InterPro" id="IPR038718">
    <property type="entry name" value="SNF2-like_sf"/>
</dbReference>
<dbReference type="Gene3D" id="3.30.870.10">
    <property type="entry name" value="Endonuclease Chain A"/>
    <property type="match status" value="1"/>
</dbReference>
<dbReference type="SUPFAM" id="SSF52540">
    <property type="entry name" value="P-loop containing nucleoside triphosphate hydrolases"/>
    <property type="match status" value="2"/>
</dbReference>
<evidence type="ECO:0000313" key="1">
    <source>
        <dbReference type="EMBL" id="ASV32333.1"/>
    </source>
</evidence>
<dbReference type="PROSITE" id="PS51194">
    <property type="entry name" value="HELICASE_CTER"/>
    <property type="match status" value="1"/>
</dbReference>
<proteinExistence type="predicted"/>
<gene>
    <name evidence="1" type="ORF">CJ263_20050</name>
</gene>
<dbReference type="Gene3D" id="3.40.50.10810">
    <property type="entry name" value="Tandem AAA-ATPase domain"/>
    <property type="match status" value="2"/>
</dbReference>
<dbReference type="KEGG" id="marb:CJ263_20050"/>
<dbReference type="InterPro" id="IPR000330">
    <property type="entry name" value="SNF2_N"/>
</dbReference>
<dbReference type="RefSeq" id="WP_094998889.1">
    <property type="nucleotide sequence ID" value="NZ_BMJL01000011.1"/>
</dbReference>
<dbReference type="PANTHER" id="PTHR10799">
    <property type="entry name" value="SNF2/RAD54 HELICASE FAMILY"/>
    <property type="match status" value="1"/>
</dbReference>
<reference evidence="1 2" key="1">
    <citation type="submission" date="2017-08" db="EMBL/GenBank/DDBJ databases">
        <title>The complete genome sequence of Maribacter sp. B1, isolated from deep-sea sediment.</title>
        <authorList>
            <person name="Wu Y.-H."/>
            <person name="Cheng H."/>
            <person name="Xu X.-W."/>
        </authorList>
    </citation>
    <scope>NUCLEOTIDE SEQUENCE [LARGE SCALE GENOMIC DNA]</scope>
    <source>
        <strain evidence="1 2">B1</strain>
    </source>
</reference>
<dbReference type="PROSITE" id="PS51192">
    <property type="entry name" value="HELICASE_ATP_BIND_1"/>
    <property type="match status" value="1"/>
</dbReference>
<dbReference type="GO" id="GO:0005524">
    <property type="term" value="F:ATP binding"/>
    <property type="evidence" value="ECO:0007669"/>
    <property type="project" value="InterPro"/>
</dbReference>
<accession>A0A223VAC9</accession>
<dbReference type="Pfam" id="PF00176">
    <property type="entry name" value="SNF2-rel_dom"/>
    <property type="match status" value="1"/>
</dbReference>
<dbReference type="InterPro" id="IPR027417">
    <property type="entry name" value="P-loop_NTPase"/>
</dbReference>
<organism evidence="1 2">
    <name type="scientific">Maribacter cobaltidurans</name>
    <dbReference type="NCBI Taxonomy" id="1178778"/>
    <lineage>
        <taxon>Bacteria</taxon>
        <taxon>Pseudomonadati</taxon>
        <taxon>Bacteroidota</taxon>
        <taxon>Flavobacteriia</taxon>
        <taxon>Flavobacteriales</taxon>
        <taxon>Flavobacteriaceae</taxon>
        <taxon>Maribacter</taxon>
    </lineage>
</organism>
<evidence type="ECO:0000313" key="2">
    <source>
        <dbReference type="Proteomes" id="UP000215244"/>
    </source>
</evidence>
<dbReference type="InterPro" id="IPR001650">
    <property type="entry name" value="Helicase_C-like"/>
</dbReference>
<sequence length="1075" mass="124727">MKNKKQLFIDFDNPSYTWPSQEDFPINEDGRKIKDIILEDLKASKEYLIITGFTSLANIVEVFGSEPLDITRKTRILLGFEPEVRKRKSWSKTPLSEEIKEYWIDRGIDVLKGGKVIQTIEHINNGTIEFRIKERQHSKLYVGDRHAVLGSANFSIQGITTQKEASIRVGSQPYQDVGVSDFNKDLNQYQYDNIRKKALNFWDQGQTYDMKSLLEGLLQKVPWDQALARALAEILEGNWISNYPEFKNKIDNAKLWPFQISGLAKSMILLDHQGSVLIADPTGSGKTRMVTICMLSLIHKLWESGRRDQCNSLVLCPKNIVENWEKESLNLSFLNTPPISMGILQREGRNRNKTIKALQLTNILVLDEAHNFLSRKSNRSNAFKEHNASYVILSTATPINKKADDLLRIIELLGPDNLQDEELLKLKELYKTPIREKKAEDLKRLNRFIQKFILRRTKKRLNQLIDKEPEAYVNKFGNRAKFPKVNNRTYKTAETKQDIEIAQQIGVKAKQLRGLIYLRKFRIPVYIEKEDTERIMVYYKQRIKTATAFTGYHIQNSLRSSTAALMEHVVGTQTTKKFYDLKGHKSDTGNIISKLESFREKPLPRSDYPQLLPDWLTDSIEYEKVINHEIKTYKEILELLKSMSDSRERGKAKQLMLLVDKHGLVLGFDSTVLTLFYLRKLLREFGYPEKIHLVSGSSDAARLEVQEVFGIDSKVERGLALCSDVMAEGVNLQRAKALLQLDFPSVMRLAEQRVGRLHRMDSPHDDIEVFWSKDSESFALKADRRLVRTTILTEKLIGGNLDLPDELLEGEEDLISAAEFIREFNPFEREDSDWQGLNDAFDPLYRLKEGNNAIIKEEVYEELKRTKASIQCRVSFVKSKEDWAFICTKGTEKKSPLWLFIEASGVVHNEFSVICQLLRENLDNVTDIDWSPKTLDNFISIFRRNERNAIPNKKRRALEVAEFLLTKQIRYEKDDTIIRLIKELQKAFRAGYRIDEMAIDYSRFAELWLELLMPMLKEKQLKATRRALITLENLKTPWLKRYFEPERLKSIYDHIPLTEKLEKRIAACIVGIKNK</sequence>
<dbReference type="CDD" id="cd09117">
    <property type="entry name" value="PLDc_Bfil_DEXD_like"/>
    <property type="match status" value="1"/>
</dbReference>
<dbReference type="OrthoDB" id="9814088at2"/>
<dbReference type="SMART" id="SM00487">
    <property type="entry name" value="DEXDc"/>
    <property type="match status" value="1"/>
</dbReference>
<dbReference type="AlphaFoldDB" id="A0A223VAC9"/>
<protein>
    <submittedName>
        <fullName evidence="1">Uncharacterized protein</fullName>
    </submittedName>
</protein>
<keyword evidence="2" id="KW-1185">Reference proteome</keyword>
<dbReference type="EMBL" id="CP022957">
    <property type="protein sequence ID" value="ASV32333.1"/>
    <property type="molecule type" value="Genomic_DNA"/>
</dbReference>
<dbReference type="Proteomes" id="UP000215244">
    <property type="component" value="Chromosome"/>
</dbReference>
<dbReference type="Gene3D" id="3.40.50.300">
    <property type="entry name" value="P-loop containing nucleotide triphosphate hydrolases"/>
    <property type="match status" value="1"/>
</dbReference>